<accession>A0A177ZXS5</accession>
<gene>
    <name evidence="3" type="ORF">ABB05_07385</name>
</gene>
<dbReference type="InterPro" id="IPR050090">
    <property type="entry name" value="Tyrosine_recombinase_XerCD"/>
</dbReference>
<dbReference type="Proteomes" id="UP000077881">
    <property type="component" value="Unassembled WGS sequence"/>
</dbReference>
<dbReference type="InterPro" id="IPR011010">
    <property type="entry name" value="DNA_brk_join_enz"/>
</dbReference>
<dbReference type="SUPFAM" id="SSF56349">
    <property type="entry name" value="DNA breaking-rejoining enzymes"/>
    <property type="match status" value="1"/>
</dbReference>
<dbReference type="RefSeq" id="WP_064467889.1">
    <property type="nucleotide sequence ID" value="NZ_LDJR01000034.1"/>
</dbReference>
<dbReference type="EMBL" id="LDJR01000034">
    <property type="protein sequence ID" value="OAK72672.1"/>
    <property type="molecule type" value="Genomic_DNA"/>
</dbReference>
<dbReference type="PANTHER" id="PTHR30349">
    <property type="entry name" value="PHAGE INTEGRASE-RELATED"/>
    <property type="match status" value="1"/>
</dbReference>
<dbReference type="CDD" id="cd01192">
    <property type="entry name" value="INT_C_like_3"/>
    <property type="match status" value="1"/>
</dbReference>
<feature type="domain" description="Tyr recombinase" evidence="2">
    <location>
        <begin position="3"/>
        <end position="176"/>
    </location>
</feature>
<protein>
    <submittedName>
        <fullName evidence="3">Integrase</fullName>
    </submittedName>
</protein>
<dbReference type="PANTHER" id="PTHR30349:SF82">
    <property type="entry name" value="INTEGRASE_RECOMBINASE YOEC-RELATED"/>
    <property type="match status" value="1"/>
</dbReference>
<keyword evidence="1" id="KW-0233">DNA recombination</keyword>
<organism evidence="3 4">
    <name type="scientific">Lederbergia galactosidilytica</name>
    <dbReference type="NCBI Taxonomy" id="217031"/>
    <lineage>
        <taxon>Bacteria</taxon>
        <taxon>Bacillati</taxon>
        <taxon>Bacillota</taxon>
        <taxon>Bacilli</taxon>
        <taxon>Bacillales</taxon>
        <taxon>Bacillaceae</taxon>
        <taxon>Lederbergia</taxon>
    </lineage>
</organism>
<dbReference type="Pfam" id="PF00589">
    <property type="entry name" value="Phage_integrase"/>
    <property type="match status" value="1"/>
</dbReference>
<dbReference type="GO" id="GO:0015074">
    <property type="term" value="P:DNA integration"/>
    <property type="evidence" value="ECO:0007669"/>
    <property type="project" value="InterPro"/>
</dbReference>
<dbReference type="GO" id="GO:0003677">
    <property type="term" value="F:DNA binding"/>
    <property type="evidence" value="ECO:0007669"/>
    <property type="project" value="InterPro"/>
</dbReference>
<dbReference type="GO" id="GO:0006310">
    <property type="term" value="P:DNA recombination"/>
    <property type="evidence" value="ECO:0007669"/>
    <property type="project" value="UniProtKB-KW"/>
</dbReference>
<evidence type="ECO:0000259" key="2">
    <source>
        <dbReference type="PROSITE" id="PS51898"/>
    </source>
</evidence>
<evidence type="ECO:0000256" key="1">
    <source>
        <dbReference type="ARBA" id="ARBA00023172"/>
    </source>
</evidence>
<name>A0A177ZXS5_9BACI</name>
<dbReference type="PROSITE" id="PS51898">
    <property type="entry name" value="TYR_RECOMBINASE"/>
    <property type="match status" value="1"/>
</dbReference>
<dbReference type="InterPro" id="IPR013762">
    <property type="entry name" value="Integrase-like_cat_sf"/>
</dbReference>
<evidence type="ECO:0000313" key="3">
    <source>
        <dbReference type="EMBL" id="OAK72672.1"/>
    </source>
</evidence>
<dbReference type="Gene3D" id="1.10.443.10">
    <property type="entry name" value="Intergrase catalytic core"/>
    <property type="match status" value="1"/>
</dbReference>
<keyword evidence="4" id="KW-1185">Reference proteome</keyword>
<dbReference type="AlphaFoldDB" id="A0A177ZXS5"/>
<comment type="caution">
    <text evidence="3">The sequence shown here is derived from an EMBL/GenBank/DDBJ whole genome shotgun (WGS) entry which is preliminary data.</text>
</comment>
<sequence>MNFVHPIRDPDQIVEMKKYLRQQSERNYMLFVTGINSGLRISDILPLRVRDAKKSYFDLREKKTQKQKRILMTPGLKRELKRYIEDREDDEYLFKSREGLNKPIGRSMAYKILREAADYVGLDGIGTHTLRKTFGYHFYIKYKDVALLQEIFNHSEEKITLRYIGINQDSMDRALKDFKI</sequence>
<proteinExistence type="predicted"/>
<evidence type="ECO:0000313" key="4">
    <source>
        <dbReference type="Proteomes" id="UP000077881"/>
    </source>
</evidence>
<dbReference type="OrthoDB" id="9788852at2"/>
<reference evidence="3 4" key="1">
    <citation type="submission" date="2015-05" db="EMBL/GenBank/DDBJ databases">
        <title>Comparison of genome.</title>
        <authorList>
            <person name="Zheng Z."/>
            <person name="Sun M."/>
        </authorList>
    </citation>
    <scope>NUCLEOTIDE SEQUENCE [LARGE SCALE GENOMIC DNA]</scope>
    <source>
        <strain evidence="3 4">G25-74</strain>
    </source>
</reference>
<dbReference type="STRING" id="217031.ABB05_07385"/>
<dbReference type="PATRIC" id="fig|217031.6.peg.1594"/>
<dbReference type="InterPro" id="IPR002104">
    <property type="entry name" value="Integrase_catalytic"/>
</dbReference>